<protein>
    <submittedName>
        <fullName evidence="1">Uncharacterized protein</fullName>
    </submittedName>
</protein>
<dbReference type="EMBL" id="ML213627">
    <property type="protein sequence ID" value="TFK34902.1"/>
    <property type="molecule type" value="Genomic_DNA"/>
</dbReference>
<reference evidence="1 2" key="1">
    <citation type="journal article" date="2019" name="Nat. Ecol. Evol.">
        <title>Megaphylogeny resolves global patterns of mushroom evolution.</title>
        <authorList>
            <person name="Varga T."/>
            <person name="Krizsan K."/>
            <person name="Foldi C."/>
            <person name="Dima B."/>
            <person name="Sanchez-Garcia M."/>
            <person name="Sanchez-Ramirez S."/>
            <person name="Szollosi G.J."/>
            <person name="Szarkandi J.G."/>
            <person name="Papp V."/>
            <person name="Albert L."/>
            <person name="Andreopoulos W."/>
            <person name="Angelini C."/>
            <person name="Antonin V."/>
            <person name="Barry K.W."/>
            <person name="Bougher N.L."/>
            <person name="Buchanan P."/>
            <person name="Buyck B."/>
            <person name="Bense V."/>
            <person name="Catcheside P."/>
            <person name="Chovatia M."/>
            <person name="Cooper J."/>
            <person name="Damon W."/>
            <person name="Desjardin D."/>
            <person name="Finy P."/>
            <person name="Geml J."/>
            <person name="Haridas S."/>
            <person name="Hughes K."/>
            <person name="Justo A."/>
            <person name="Karasinski D."/>
            <person name="Kautmanova I."/>
            <person name="Kiss B."/>
            <person name="Kocsube S."/>
            <person name="Kotiranta H."/>
            <person name="LaButti K.M."/>
            <person name="Lechner B.E."/>
            <person name="Liimatainen K."/>
            <person name="Lipzen A."/>
            <person name="Lukacs Z."/>
            <person name="Mihaltcheva S."/>
            <person name="Morgado L.N."/>
            <person name="Niskanen T."/>
            <person name="Noordeloos M.E."/>
            <person name="Ohm R.A."/>
            <person name="Ortiz-Santana B."/>
            <person name="Ovrebo C."/>
            <person name="Racz N."/>
            <person name="Riley R."/>
            <person name="Savchenko A."/>
            <person name="Shiryaev A."/>
            <person name="Soop K."/>
            <person name="Spirin V."/>
            <person name="Szebenyi C."/>
            <person name="Tomsovsky M."/>
            <person name="Tulloss R.E."/>
            <person name="Uehling J."/>
            <person name="Grigoriev I.V."/>
            <person name="Vagvolgyi C."/>
            <person name="Papp T."/>
            <person name="Martin F.M."/>
            <person name="Miettinen O."/>
            <person name="Hibbett D.S."/>
            <person name="Nagy L.G."/>
        </authorList>
    </citation>
    <scope>NUCLEOTIDE SEQUENCE [LARGE SCALE GENOMIC DNA]</scope>
    <source>
        <strain evidence="1 2">CBS 166.37</strain>
    </source>
</reference>
<evidence type="ECO:0000313" key="1">
    <source>
        <dbReference type="EMBL" id="TFK34902.1"/>
    </source>
</evidence>
<accession>A0A5C3LQA2</accession>
<dbReference type="AlphaFoldDB" id="A0A5C3LQA2"/>
<proteinExistence type="predicted"/>
<name>A0A5C3LQA2_9AGAR</name>
<evidence type="ECO:0000313" key="2">
    <source>
        <dbReference type="Proteomes" id="UP000308652"/>
    </source>
</evidence>
<gene>
    <name evidence="1" type="ORF">BDQ12DRAFT_334765</name>
</gene>
<organism evidence="1 2">
    <name type="scientific">Crucibulum laeve</name>
    <dbReference type="NCBI Taxonomy" id="68775"/>
    <lineage>
        <taxon>Eukaryota</taxon>
        <taxon>Fungi</taxon>
        <taxon>Dikarya</taxon>
        <taxon>Basidiomycota</taxon>
        <taxon>Agaricomycotina</taxon>
        <taxon>Agaricomycetes</taxon>
        <taxon>Agaricomycetidae</taxon>
        <taxon>Agaricales</taxon>
        <taxon>Agaricineae</taxon>
        <taxon>Nidulariaceae</taxon>
        <taxon>Crucibulum</taxon>
    </lineage>
</organism>
<keyword evidence="2" id="KW-1185">Reference proteome</keyword>
<sequence>MYNLSQEEKVDLSSEILAPLCTIRIIFGSRSAGSGCRHSNFDATSISYFCQSMMSRVATQKSDERPMVGVDGAFRCYTTDVCATHTDSRAIQRSVCVIVEWDQMEVECGVLVKFLISNWLTYGIPLLPLTTAPRSISIIPTTLSYIPIAHSLLYRGGSGKGGVRAGGAARPAEEDIRACTPNSGSEPKRESFLVFMPSPTSSLLTATFD</sequence>
<dbReference type="Proteomes" id="UP000308652">
    <property type="component" value="Unassembled WGS sequence"/>
</dbReference>